<dbReference type="Gene3D" id="3.90.550.10">
    <property type="entry name" value="Spore Coat Polysaccharide Biosynthesis Protein SpsA, Chain A"/>
    <property type="match status" value="1"/>
</dbReference>
<dbReference type="SUPFAM" id="SSF53448">
    <property type="entry name" value="Nucleotide-diphospho-sugar transferases"/>
    <property type="match status" value="1"/>
</dbReference>
<dbReference type="Pfam" id="PF00483">
    <property type="entry name" value="NTP_transferase"/>
    <property type="match status" value="1"/>
</dbReference>
<keyword evidence="2" id="KW-0548">Nucleotidyltransferase</keyword>
<name>A0ABU1WL99_9BURK</name>
<dbReference type="InterPro" id="IPR050065">
    <property type="entry name" value="GlmU-like"/>
</dbReference>
<proteinExistence type="predicted"/>
<evidence type="ECO:0000259" key="3">
    <source>
        <dbReference type="Pfam" id="PF00483"/>
    </source>
</evidence>
<protein>
    <submittedName>
        <fullName evidence="4">dTDP-glucose pyrophosphorylase</fullName>
    </submittedName>
</protein>
<organism evidence="4 5">
    <name type="scientific">Hydrogenophaga palleronii</name>
    <dbReference type="NCBI Taxonomy" id="65655"/>
    <lineage>
        <taxon>Bacteria</taxon>
        <taxon>Pseudomonadati</taxon>
        <taxon>Pseudomonadota</taxon>
        <taxon>Betaproteobacteria</taxon>
        <taxon>Burkholderiales</taxon>
        <taxon>Comamonadaceae</taxon>
        <taxon>Hydrogenophaga</taxon>
    </lineage>
</organism>
<dbReference type="InterPro" id="IPR029044">
    <property type="entry name" value="Nucleotide-diphossugar_trans"/>
</dbReference>
<dbReference type="CDD" id="cd04183">
    <property type="entry name" value="GT2_BcE_like"/>
    <property type="match status" value="1"/>
</dbReference>
<reference evidence="4 5" key="1">
    <citation type="submission" date="2023-07" db="EMBL/GenBank/DDBJ databases">
        <title>Sorghum-associated microbial communities from plants grown in Nebraska, USA.</title>
        <authorList>
            <person name="Schachtman D."/>
        </authorList>
    </citation>
    <scope>NUCLEOTIDE SEQUENCE [LARGE SCALE GENOMIC DNA]</scope>
    <source>
        <strain evidence="4 5">4249</strain>
    </source>
</reference>
<dbReference type="RefSeq" id="WP_310315172.1">
    <property type="nucleotide sequence ID" value="NZ_JAVDWU010000003.1"/>
</dbReference>
<dbReference type="Proteomes" id="UP001265700">
    <property type="component" value="Unassembled WGS sequence"/>
</dbReference>
<dbReference type="PANTHER" id="PTHR43584">
    <property type="entry name" value="NUCLEOTIDYL TRANSFERASE"/>
    <property type="match status" value="1"/>
</dbReference>
<feature type="domain" description="Nucleotidyl transferase" evidence="3">
    <location>
        <begin position="9"/>
        <end position="176"/>
    </location>
</feature>
<dbReference type="PANTHER" id="PTHR43584:SF8">
    <property type="entry name" value="N-ACETYLMURAMATE ALPHA-1-PHOSPHATE URIDYLYLTRANSFERASE"/>
    <property type="match status" value="1"/>
</dbReference>
<evidence type="ECO:0000313" key="5">
    <source>
        <dbReference type="Proteomes" id="UP001265700"/>
    </source>
</evidence>
<evidence type="ECO:0000256" key="1">
    <source>
        <dbReference type="ARBA" id="ARBA00022679"/>
    </source>
</evidence>
<dbReference type="EMBL" id="JAVDWU010000003">
    <property type="protein sequence ID" value="MDR7150075.1"/>
    <property type="molecule type" value="Genomic_DNA"/>
</dbReference>
<sequence length="256" mass="28483">MLNIVVPMAGRGSRFADAGYTLPKPLIPIHGHPMIRVVIDNLTPASDHRFHFLILREHAEQYQLDAHLRAWAPGCRIIFVDSVTEGAACTVLLAREFIDNDDPLMIANCDQYIDADINTYLQSMGDADGLIMTMWADDPKWSFVRRNAEGRVVEVVEKQVVSNEATVGIYNFRRGADFVQAAEDMIAANFRVNNEFYVAPAYDQMISRGARIECHSIGRLDAGMHGIGVPADLTAFCESPVSHRAVARLDAVEPQR</sequence>
<comment type="caution">
    <text evidence="4">The sequence shown here is derived from an EMBL/GenBank/DDBJ whole genome shotgun (WGS) entry which is preliminary data.</text>
</comment>
<gene>
    <name evidence="4" type="ORF">J2W49_002030</name>
</gene>
<evidence type="ECO:0000256" key="2">
    <source>
        <dbReference type="ARBA" id="ARBA00022695"/>
    </source>
</evidence>
<dbReference type="PIRSF" id="PIRSF028162">
    <property type="entry name" value="BcbE_prd"/>
    <property type="match status" value="1"/>
</dbReference>
<dbReference type="InterPro" id="IPR016873">
    <property type="entry name" value="Caps_polysacc_synth_BcbE_prd"/>
</dbReference>
<evidence type="ECO:0000313" key="4">
    <source>
        <dbReference type="EMBL" id="MDR7150075.1"/>
    </source>
</evidence>
<keyword evidence="5" id="KW-1185">Reference proteome</keyword>
<keyword evidence="1" id="KW-0808">Transferase</keyword>
<accession>A0ABU1WL99</accession>
<dbReference type="InterPro" id="IPR005835">
    <property type="entry name" value="NTP_transferase_dom"/>
</dbReference>